<reference evidence="1 2" key="1">
    <citation type="journal article" date="2016" name="Nat. Commun.">
        <title>Thousands of microbial genomes shed light on interconnected biogeochemical processes in an aquifer system.</title>
        <authorList>
            <person name="Anantharaman K."/>
            <person name="Brown C.T."/>
            <person name="Hug L.A."/>
            <person name="Sharon I."/>
            <person name="Castelle C.J."/>
            <person name="Probst A.J."/>
            <person name="Thomas B.C."/>
            <person name="Singh A."/>
            <person name="Wilkins M.J."/>
            <person name="Karaoz U."/>
            <person name="Brodie E.L."/>
            <person name="Williams K.H."/>
            <person name="Hubbard S.S."/>
            <person name="Banfield J.F."/>
        </authorList>
    </citation>
    <scope>NUCLEOTIDE SEQUENCE [LARGE SCALE GENOMIC DNA]</scope>
</reference>
<comment type="caution">
    <text evidence="1">The sequence shown here is derived from an EMBL/GenBank/DDBJ whole genome shotgun (WGS) entry which is preliminary data.</text>
</comment>
<dbReference type="Proteomes" id="UP000176650">
    <property type="component" value="Unassembled WGS sequence"/>
</dbReference>
<organism evidence="1 2">
    <name type="scientific">Candidatus Azambacteria bacterium RIFCSPLOWO2_01_FULL_46_25</name>
    <dbReference type="NCBI Taxonomy" id="1797298"/>
    <lineage>
        <taxon>Bacteria</taxon>
        <taxon>Candidatus Azamiibacteriota</taxon>
    </lineage>
</organism>
<evidence type="ECO:0000313" key="2">
    <source>
        <dbReference type="Proteomes" id="UP000176650"/>
    </source>
</evidence>
<sequence length="83" mass="8917">MDADQITTAKAKIKETIADACAKALIDIDSYTGMATSHPYASPEDVERAIMTSRAAQDAVSTIKSDALIKIDNIAKEMQTDNL</sequence>
<protein>
    <submittedName>
        <fullName evidence="1">Uncharacterized protein</fullName>
    </submittedName>
</protein>
<name>A0A1F5BTL5_9BACT</name>
<evidence type="ECO:0000313" key="1">
    <source>
        <dbReference type="EMBL" id="OGD33961.1"/>
    </source>
</evidence>
<gene>
    <name evidence="1" type="ORF">A2988_00520</name>
</gene>
<dbReference type="EMBL" id="MEYS01000002">
    <property type="protein sequence ID" value="OGD33961.1"/>
    <property type="molecule type" value="Genomic_DNA"/>
</dbReference>
<proteinExistence type="predicted"/>
<dbReference type="STRING" id="1797298.A2988_00520"/>
<dbReference type="AlphaFoldDB" id="A0A1F5BTL5"/>
<accession>A0A1F5BTL5</accession>